<dbReference type="EMBL" id="JAOALG010000001">
    <property type="protein sequence ID" value="MEQ5837958.1"/>
    <property type="molecule type" value="Genomic_DNA"/>
</dbReference>
<dbReference type="PANTHER" id="PTHR34853:SF1">
    <property type="entry name" value="LIPASE 5"/>
    <property type="match status" value="1"/>
</dbReference>
<dbReference type="RefSeq" id="WP_349540875.1">
    <property type="nucleotide sequence ID" value="NZ_JAOALG010000001.1"/>
</dbReference>
<dbReference type="Gene3D" id="3.40.50.1820">
    <property type="entry name" value="alpha/beta hydrolase"/>
    <property type="match status" value="1"/>
</dbReference>
<accession>A0ABV1LF43</accession>
<organism evidence="2 3">
    <name type="scientific">Paraburkholderia acidicola</name>
    <dbReference type="NCBI Taxonomy" id="1912599"/>
    <lineage>
        <taxon>Bacteria</taxon>
        <taxon>Pseudomonadati</taxon>
        <taxon>Pseudomonadota</taxon>
        <taxon>Betaproteobacteria</taxon>
        <taxon>Burkholderiales</taxon>
        <taxon>Burkholderiaceae</taxon>
        <taxon>Paraburkholderia</taxon>
    </lineage>
</organism>
<proteinExistence type="predicted"/>
<dbReference type="SUPFAM" id="SSF53474">
    <property type="entry name" value="alpha/beta-Hydrolases"/>
    <property type="match status" value="1"/>
</dbReference>
<dbReference type="InterPro" id="IPR005152">
    <property type="entry name" value="Lipase_secreted"/>
</dbReference>
<keyword evidence="3" id="KW-1185">Reference proteome</keyword>
<evidence type="ECO:0000313" key="2">
    <source>
        <dbReference type="EMBL" id="MEQ5837958.1"/>
    </source>
</evidence>
<evidence type="ECO:0000313" key="3">
    <source>
        <dbReference type="Proteomes" id="UP001469089"/>
    </source>
</evidence>
<dbReference type="PANTHER" id="PTHR34853">
    <property type="match status" value="1"/>
</dbReference>
<dbReference type="InterPro" id="IPR001375">
    <property type="entry name" value="Peptidase_S9_cat"/>
</dbReference>
<dbReference type="InterPro" id="IPR029058">
    <property type="entry name" value="AB_hydrolase_fold"/>
</dbReference>
<feature type="domain" description="Peptidase S9 prolyl oligopeptidase catalytic" evidence="1">
    <location>
        <begin position="144"/>
        <end position="226"/>
    </location>
</feature>
<dbReference type="Pfam" id="PF00326">
    <property type="entry name" value="Peptidase_S9"/>
    <property type="match status" value="1"/>
</dbReference>
<dbReference type="PROSITE" id="PS51257">
    <property type="entry name" value="PROKAR_LIPOPROTEIN"/>
    <property type="match status" value="1"/>
</dbReference>
<dbReference type="Proteomes" id="UP001469089">
    <property type="component" value="Unassembled WGS sequence"/>
</dbReference>
<name>A0ABV1LF43_9BURK</name>
<reference evidence="2 3" key="1">
    <citation type="journal article" date="2024" name="Chem. Sci.">
        <title>Discovery of a lagriamide polyketide by integrated genome mining, isotopic labeling, and untargeted metabolomics.</title>
        <authorList>
            <person name="Fergusson C.H."/>
            <person name="Saulog J."/>
            <person name="Paulo B.S."/>
            <person name="Wilson D.M."/>
            <person name="Liu D.Y."/>
            <person name="Morehouse N.J."/>
            <person name="Waterworth S."/>
            <person name="Barkei J."/>
            <person name="Gray C.A."/>
            <person name="Kwan J.C."/>
            <person name="Eustaquio A.S."/>
            <person name="Linington R.G."/>
        </authorList>
    </citation>
    <scope>NUCLEOTIDE SEQUENCE [LARGE SCALE GENOMIC DNA]</scope>
    <source>
        <strain evidence="2 3">RL17-338-BIF-B</strain>
    </source>
</reference>
<evidence type="ECO:0000259" key="1">
    <source>
        <dbReference type="Pfam" id="PF00326"/>
    </source>
</evidence>
<protein>
    <submittedName>
        <fullName evidence="2">Prolyl oligopeptidase family serine peptidase</fullName>
    </submittedName>
</protein>
<comment type="caution">
    <text evidence="2">The sequence shown here is derived from an EMBL/GenBank/DDBJ whole genome shotgun (WGS) entry which is preliminary data.</text>
</comment>
<gene>
    <name evidence="2" type="ORF">N0A02_00705</name>
</gene>
<sequence length="534" mass="55172">MEKIVNAKTVLLATLLLSGCGGGVDTTSSSSQKAGPGSLISQPVRVLSLGTQDVAKIAGQALLQVTGTPVCGVDIERIEYATKDGSGGPTTASGVVLMPTGSNPQCSGPRPVVMYAHGTAATKAYNLAEIEDPTNEAQFESSVITAFFAAQGYIVVAPNYAGYDTSTLSYHPYFNATQEGQEMIHALQAGRTALQELPEGARATDSGKLFVTGYSEGGYVAMAALREMQAANIPVSAGAPSAGPYALAAFMDNIFEGQASVEDAEAFPLLSTGYQRAYGNVYKNPSDLYTSSYASGIESLLPSTTSFSTLVSAGKIPATALFQSAPTGNAALDSISPPATSSTSPGISIAFGFSPTNYLLSTSYREAYLTDAAAHPDGAFATPPSTPPYASTTASNAFRQDLALNDLRHYVPTMPMLMCSGHGDPIAPFESTKLMFNILSTVSPTSKVAELDVDPSGPPGTFSSIGFASGQVSTMQNAAATAQGIFSAIKQQTSSAAVSGGATDGGDQAVYLAYHAGIESFACFFAIRSFFQQF</sequence>